<sequence length="226" mass="26461">MAKSKEKLQAVKLRRKGESIKKIANLLNVSVSTASLWCHDVELTDSQVENLRKRQTDPFYGKKLDYYLKKKKEFNLKLLNLKNEGINSIGRLTKREIFLIGIALYWGEGFKKDSLAGLATLDKNIAKFFIFWLSESFGIVVKDLLLRVTANISYKSKIKELEKYWSKELKIPVNQFSKPFFQNTKWKKEYENKNDYHGVLRIRVRRSIDLLRKIFGYIEGISLSVK</sequence>
<gene>
    <name evidence="1" type="ORF">CO165_03955</name>
</gene>
<reference evidence="2" key="1">
    <citation type="submission" date="2017-09" db="EMBL/GenBank/DDBJ databases">
        <title>Depth-based differentiation of microbial function through sediment-hosted aquifers and enrichment of novel symbionts in the deep terrestrial subsurface.</title>
        <authorList>
            <person name="Probst A.J."/>
            <person name="Ladd B."/>
            <person name="Jarett J.K."/>
            <person name="Geller-Mcgrath D.E."/>
            <person name="Sieber C.M.K."/>
            <person name="Emerson J.B."/>
            <person name="Anantharaman K."/>
            <person name="Thomas B.C."/>
            <person name="Malmstrom R."/>
            <person name="Stieglmeier M."/>
            <person name="Klingl A."/>
            <person name="Woyke T."/>
            <person name="Ryan C.M."/>
            <person name="Banfield J.F."/>
        </authorList>
    </citation>
    <scope>NUCLEOTIDE SEQUENCE [LARGE SCALE GENOMIC DNA]</scope>
</reference>
<protein>
    <recommendedName>
        <fullName evidence="3">Resolvase HTH domain-containing protein</fullName>
    </recommendedName>
</protein>
<dbReference type="Proteomes" id="UP000229647">
    <property type="component" value="Unassembled WGS sequence"/>
</dbReference>
<organism evidence="1 2">
    <name type="scientific">Candidatus Roizmanbacteria bacterium CG_4_9_14_3_um_filter_33_18</name>
    <dbReference type="NCBI Taxonomy" id="1974841"/>
    <lineage>
        <taxon>Bacteria</taxon>
        <taxon>Candidatus Roizmaniibacteriota</taxon>
    </lineage>
</organism>
<accession>A0A2M7XXA2</accession>
<proteinExistence type="predicted"/>
<evidence type="ECO:0000313" key="1">
    <source>
        <dbReference type="EMBL" id="PJA55364.1"/>
    </source>
</evidence>
<dbReference type="EMBL" id="PFWL01000161">
    <property type="protein sequence ID" value="PJA55364.1"/>
    <property type="molecule type" value="Genomic_DNA"/>
</dbReference>
<dbReference type="AlphaFoldDB" id="A0A2M7XXA2"/>
<name>A0A2M7XXA2_9BACT</name>
<evidence type="ECO:0008006" key="3">
    <source>
        <dbReference type="Google" id="ProtNLM"/>
    </source>
</evidence>
<evidence type="ECO:0000313" key="2">
    <source>
        <dbReference type="Proteomes" id="UP000229647"/>
    </source>
</evidence>
<comment type="caution">
    <text evidence="1">The sequence shown here is derived from an EMBL/GenBank/DDBJ whole genome shotgun (WGS) entry which is preliminary data.</text>
</comment>
<dbReference type="Pfam" id="PF13384">
    <property type="entry name" value="HTH_23"/>
    <property type="match status" value="1"/>
</dbReference>